<sequence length="284" mass="31774">MKDMPFFLLKNSLGAKMKKGIRTFYKNNVSTSTFHQNDNNTIGKSYQSQGDLTSKVSSPYLQQGDNSKQNSSSLEDLILQLDMEGDMAKKAKLNECSGIRERMSCVNNSDILRSARNALNQYPRFSLDGRDAMYRSSFGNIEARRSVCSEMSLGERFLEENDLVSKFDKAMPLPSTVAGESVVWCKPGVVAKLMGLEAMPMPLSSKKCSNKEKLSSSAIRRQNLMRIFERHDLERKLAMEMQGCHGIRRHKSGCCSKKGYCIVKPVALQAPAGGPGSFQRHRYA</sequence>
<organism evidence="3 4">
    <name type="scientific">Lupinus luteus</name>
    <name type="common">European yellow lupine</name>
    <dbReference type="NCBI Taxonomy" id="3873"/>
    <lineage>
        <taxon>Eukaryota</taxon>
        <taxon>Viridiplantae</taxon>
        <taxon>Streptophyta</taxon>
        <taxon>Embryophyta</taxon>
        <taxon>Tracheophyta</taxon>
        <taxon>Spermatophyta</taxon>
        <taxon>Magnoliopsida</taxon>
        <taxon>eudicotyledons</taxon>
        <taxon>Gunneridae</taxon>
        <taxon>Pentapetalae</taxon>
        <taxon>rosids</taxon>
        <taxon>fabids</taxon>
        <taxon>Fabales</taxon>
        <taxon>Fabaceae</taxon>
        <taxon>Papilionoideae</taxon>
        <taxon>50 kb inversion clade</taxon>
        <taxon>genistoids sensu lato</taxon>
        <taxon>core genistoids</taxon>
        <taxon>Genisteae</taxon>
        <taxon>Lupinus</taxon>
    </lineage>
</organism>
<gene>
    <name evidence="3" type="ORF">LLUT_LOCUS32443</name>
</gene>
<evidence type="ECO:0000259" key="2">
    <source>
        <dbReference type="Pfam" id="PF14383"/>
    </source>
</evidence>
<comment type="caution">
    <text evidence="3">The sequence shown here is derived from an EMBL/GenBank/DDBJ whole genome shotgun (WGS) entry which is preliminary data.</text>
</comment>
<dbReference type="PANTHER" id="PTHR37897">
    <property type="entry name" value="DNAK FAMILY PROTEIN"/>
    <property type="match status" value="1"/>
</dbReference>
<feature type="domain" description="DUF3741" evidence="2">
    <location>
        <begin position="181"/>
        <end position="200"/>
    </location>
</feature>
<accession>A0AAV1YC62</accession>
<dbReference type="Proteomes" id="UP001497480">
    <property type="component" value="Unassembled WGS sequence"/>
</dbReference>
<reference evidence="3 4" key="1">
    <citation type="submission" date="2024-03" db="EMBL/GenBank/DDBJ databases">
        <authorList>
            <person name="Martinez-Hernandez J."/>
        </authorList>
    </citation>
    <scope>NUCLEOTIDE SEQUENCE [LARGE SCALE GENOMIC DNA]</scope>
</reference>
<keyword evidence="4" id="KW-1185">Reference proteome</keyword>
<dbReference type="Pfam" id="PF14383">
    <property type="entry name" value="VARLMGL"/>
    <property type="match status" value="1"/>
</dbReference>
<name>A0AAV1YC62_LUPLU</name>
<protein>
    <recommendedName>
        <fullName evidence="2">DUF3741 domain-containing protein</fullName>
    </recommendedName>
</protein>
<dbReference type="EMBL" id="CAXHTB010000023">
    <property type="protein sequence ID" value="CAL0331383.1"/>
    <property type="molecule type" value="Genomic_DNA"/>
</dbReference>
<evidence type="ECO:0000313" key="4">
    <source>
        <dbReference type="Proteomes" id="UP001497480"/>
    </source>
</evidence>
<dbReference type="AlphaFoldDB" id="A0AAV1YC62"/>
<dbReference type="PANTHER" id="PTHR37897:SF1">
    <property type="entry name" value="DUF3741 DOMAIN-CONTAINING PROTEIN"/>
    <property type="match status" value="1"/>
</dbReference>
<feature type="region of interest" description="Disordered" evidence="1">
    <location>
        <begin position="36"/>
        <end position="72"/>
    </location>
</feature>
<evidence type="ECO:0000313" key="3">
    <source>
        <dbReference type="EMBL" id="CAL0331383.1"/>
    </source>
</evidence>
<proteinExistence type="predicted"/>
<evidence type="ECO:0000256" key="1">
    <source>
        <dbReference type="SAM" id="MobiDB-lite"/>
    </source>
</evidence>
<dbReference type="InterPro" id="IPR032795">
    <property type="entry name" value="DUF3741-assoc"/>
</dbReference>